<dbReference type="PANTHER" id="PTHR31314">
    <property type="entry name" value="MYB FAMILY TRANSCRIPTION FACTOR PHL7-LIKE"/>
    <property type="match status" value="1"/>
</dbReference>
<evidence type="ECO:0000256" key="1">
    <source>
        <dbReference type="ARBA" id="ARBA00004123"/>
    </source>
</evidence>
<reference evidence="7" key="2">
    <citation type="journal article" date="2024" name="Plant">
        <title>Genomic evolution and insights into agronomic trait innovations of Sesamum species.</title>
        <authorList>
            <person name="Miao H."/>
            <person name="Wang L."/>
            <person name="Qu L."/>
            <person name="Liu H."/>
            <person name="Sun Y."/>
            <person name="Le M."/>
            <person name="Wang Q."/>
            <person name="Wei S."/>
            <person name="Zheng Y."/>
            <person name="Lin W."/>
            <person name="Duan Y."/>
            <person name="Cao H."/>
            <person name="Xiong S."/>
            <person name="Wang X."/>
            <person name="Wei L."/>
            <person name="Li C."/>
            <person name="Ma Q."/>
            <person name="Ju M."/>
            <person name="Zhao R."/>
            <person name="Li G."/>
            <person name="Mu C."/>
            <person name="Tian Q."/>
            <person name="Mei H."/>
            <person name="Zhang T."/>
            <person name="Gao T."/>
            <person name="Zhang H."/>
        </authorList>
    </citation>
    <scope>NUCLEOTIDE SEQUENCE</scope>
    <source>
        <strain evidence="7">KEN1</strain>
    </source>
</reference>
<dbReference type="SUPFAM" id="SSF46689">
    <property type="entry name" value="Homeodomain-like"/>
    <property type="match status" value="1"/>
</dbReference>
<evidence type="ECO:0000256" key="4">
    <source>
        <dbReference type="ARBA" id="ARBA00023242"/>
    </source>
</evidence>
<reference evidence="7" key="1">
    <citation type="submission" date="2020-06" db="EMBL/GenBank/DDBJ databases">
        <authorList>
            <person name="Li T."/>
            <person name="Hu X."/>
            <person name="Zhang T."/>
            <person name="Song X."/>
            <person name="Zhang H."/>
            <person name="Dai N."/>
            <person name="Sheng W."/>
            <person name="Hou X."/>
            <person name="Wei L."/>
        </authorList>
    </citation>
    <scope>NUCLEOTIDE SEQUENCE</scope>
    <source>
        <strain evidence="7">KEN1</strain>
        <tissue evidence="7">Leaf</tissue>
    </source>
</reference>
<evidence type="ECO:0000259" key="6">
    <source>
        <dbReference type="PROSITE" id="PS51294"/>
    </source>
</evidence>
<evidence type="ECO:0000256" key="3">
    <source>
        <dbReference type="ARBA" id="ARBA00023163"/>
    </source>
</evidence>
<evidence type="ECO:0000313" key="7">
    <source>
        <dbReference type="EMBL" id="KAL0401173.1"/>
    </source>
</evidence>
<dbReference type="Pfam" id="PF00249">
    <property type="entry name" value="Myb_DNA-binding"/>
    <property type="match status" value="1"/>
</dbReference>
<feature type="domain" description="HTH myb-type" evidence="6">
    <location>
        <begin position="68"/>
        <end position="128"/>
    </location>
</feature>
<feature type="compositionally biased region" description="Polar residues" evidence="5">
    <location>
        <begin position="56"/>
        <end position="69"/>
    </location>
</feature>
<dbReference type="PANTHER" id="PTHR31314:SF164">
    <property type="entry name" value="HTH MYB-TYPE DOMAIN-CONTAINING PROTEIN"/>
    <property type="match status" value="1"/>
</dbReference>
<dbReference type="InterPro" id="IPR006447">
    <property type="entry name" value="Myb_dom_plants"/>
</dbReference>
<dbReference type="InterPro" id="IPR046955">
    <property type="entry name" value="PHR1-like"/>
</dbReference>
<sequence length="311" mass="35238">MQKSSTNSKGDDMGNSRTSPPPGQMIEQEEKTDQDSSRPMNGNSSSNSTVEENNGRKVNSGSVRQYTRSKTPRLRWTPELHLCFVHAVERLGGEERATPKLVLQLMNVKGLSIAHVKSHLQMYRSKKIDDPNQATEMPFGAANPTQFTALIAAAGQEGWPEMGYHDQSSFDFHTNAQSSWKLHETDQRQNVINQRYWQTQIATMKLVQDRGREDTIRLHSPFCPHEKTPMVVGRSESLKRQLNSSDDQVNLDLNLSLETTRGNEKKLKMCFKNIDDDHDHNDNLDSSLSLSLFSPSKKEIVQKSTTLDLRL</sequence>
<name>A0AAW2T8S0_9LAMI</name>
<accession>A0AAW2T8S0</accession>
<keyword evidence="3" id="KW-0804">Transcription</keyword>
<keyword evidence="4" id="KW-0539">Nucleus</keyword>
<gene>
    <name evidence="7" type="ORF">Slati_4147200</name>
</gene>
<dbReference type="GO" id="GO:0003677">
    <property type="term" value="F:DNA binding"/>
    <property type="evidence" value="ECO:0007669"/>
    <property type="project" value="InterPro"/>
</dbReference>
<dbReference type="NCBIfam" id="TIGR01557">
    <property type="entry name" value="myb_SHAQKYF"/>
    <property type="match status" value="1"/>
</dbReference>
<feature type="region of interest" description="Disordered" evidence="5">
    <location>
        <begin position="1"/>
        <end position="71"/>
    </location>
</feature>
<dbReference type="FunFam" id="1.10.10.60:FF:000002">
    <property type="entry name" value="Myb family transcription factor"/>
    <property type="match status" value="1"/>
</dbReference>
<comment type="subcellular location">
    <subcellularLocation>
        <location evidence="1">Nucleus</location>
    </subcellularLocation>
</comment>
<dbReference type="InterPro" id="IPR017930">
    <property type="entry name" value="Myb_dom"/>
</dbReference>
<feature type="compositionally biased region" description="Low complexity" evidence="5">
    <location>
        <begin position="41"/>
        <end position="52"/>
    </location>
</feature>
<organism evidence="7">
    <name type="scientific">Sesamum latifolium</name>
    <dbReference type="NCBI Taxonomy" id="2727402"/>
    <lineage>
        <taxon>Eukaryota</taxon>
        <taxon>Viridiplantae</taxon>
        <taxon>Streptophyta</taxon>
        <taxon>Embryophyta</taxon>
        <taxon>Tracheophyta</taxon>
        <taxon>Spermatophyta</taxon>
        <taxon>Magnoliopsida</taxon>
        <taxon>eudicotyledons</taxon>
        <taxon>Gunneridae</taxon>
        <taxon>Pentapetalae</taxon>
        <taxon>asterids</taxon>
        <taxon>lamiids</taxon>
        <taxon>Lamiales</taxon>
        <taxon>Pedaliaceae</taxon>
        <taxon>Sesamum</taxon>
    </lineage>
</organism>
<evidence type="ECO:0000256" key="5">
    <source>
        <dbReference type="SAM" id="MobiDB-lite"/>
    </source>
</evidence>
<proteinExistence type="predicted"/>
<dbReference type="AlphaFoldDB" id="A0AAW2T8S0"/>
<comment type="caution">
    <text evidence="7">The sequence shown here is derived from an EMBL/GenBank/DDBJ whole genome shotgun (WGS) entry which is preliminary data.</text>
</comment>
<dbReference type="Gene3D" id="1.10.10.60">
    <property type="entry name" value="Homeodomain-like"/>
    <property type="match status" value="1"/>
</dbReference>
<dbReference type="GO" id="GO:0003700">
    <property type="term" value="F:DNA-binding transcription factor activity"/>
    <property type="evidence" value="ECO:0007669"/>
    <property type="project" value="InterPro"/>
</dbReference>
<keyword evidence="2" id="KW-0805">Transcription regulation</keyword>
<protein>
    <submittedName>
        <fullName evidence="7">Myb family transcription factor</fullName>
    </submittedName>
</protein>
<dbReference type="EMBL" id="JACGWN010000015">
    <property type="protein sequence ID" value="KAL0401173.1"/>
    <property type="molecule type" value="Genomic_DNA"/>
</dbReference>
<dbReference type="GO" id="GO:0005634">
    <property type="term" value="C:nucleus"/>
    <property type="evidence" value="ECO:0007669"/>
    <property type="project" value="UniProtKB-SubCell"/>
</dbReference>
<dbReference type="PROSITE" id="PS51294">
    <property type="entry name" value="HTH_MYB"/>
    <property type="match status" value="1"/>
</dbReference>
<dbReference type="InterPro" id="IPR001005">
    <property type="entry name" value="SANT/Myb"/>
</dbReference>
<dbReference type="InterPro" id="IPR009057">
    <property type="entry name" value="Homeodomain-like_sf"/>
</dbReference>
<evidence type="ECO:0000256" key="2">
    <source>
        <dbReference type="ARBA" id="ARBA00023015"/>
    </source>
</evidence>